<evidence type="ECO:0000313" key="15">
    <source>
        <dbReference type="EMBL" id="AIC37446.1"/>
    </source>
</evidence>
<comment type="catalytic activity">
    <reaction evidence="13">
        <text>a ubiquinone + NADH + 5 H(+)(in) = a ubiquinol + NAD(+) + 4 H(+)(out)</text>
        <dbReference type="Rhea" id="RHEA:29091"/>
        <dbReference type="Rhea" id="RHEA-COMP:9565"/>
        <dbReference type="Rhea" id="RHEA-COMP:9566"/>
        <dbReference type="ChEBI" id="CHEBI:15378"/>
        <dbReference type="ChEBI" id="CHEBI:16389"/>
        <dbReference type="ChEBI" id="CHEBI:17976"/>
        <dbReference type="ChEBI" id="CHEBI:57540"/>
        <dbReference type="ChEBI" id="CHEBI:57945"/>
        <dbReference type="EC" id="7.1.1.2"/>
    </reaction>
</comment>
<dbReference type="GeneID" id="20832796"/>
<evidence type="ECO:0000256" key="7">
    <source>
        <dbReference type="ARBA" id="ARBA00022792"/>
    </source>
</evidence>
<keyword evidence="11 14" id="KW-0472">Membrane</keyword>
<dbReference type="InterPro" id="IPR001694">
    <property type="entry name" value="NADH_UbQ_OxRdtase_su1/FPO"/>
</dbReference>
<dbReference type="InterPro" id="IPR018086">
    <property type="entry name" value="NADH_UbQ_OxRdtase_su1_CS"/>
</dbReference>
<evidence type="ECO:0000256" key="5">
    <source>
        <dbReference type="ARBA" id="ARBA00022448"/>
    </source>
</evidence>
<evidence type="ECO:0000256" key="11">
    <source>
        <dbReference type="ARBA" id="ARBA00023136"/>
    </source>
</evidence>
<evidence type="ECO:0000256" key="12">
    <source>
        <dbReference type="RuleBase" id="RU000471"/>
    </source>
</evidence>
<evidence type="ECO:0000256" key="13">
    <source>
        <dbReference type="RuleBase" id="RU000473"/>
    </source>
</evidence>
<evidence type="ECO:0000256" key="6">
    <source>
        <dbReference type="ARBA" id="ARBA00022692"/>
    </source>
</evidence>
<feature type="transmembrane region" description="Helical" evidence="14">
    <location>
        <begin position="224"/>
        <end position="244"/>
    </location>
</feature>
<dbReference type="GO" id="GO:0005743">
    <property type="term" value="C:mitochondrial inner membrane"/>
    <property type="evidence" value="ECO:0007669"/>
    <property type="project" value="UniProtKB-SubCell"/>
</dbReference>
<dbReference type="PANTHER" id="PTHR11432">
    <property type="entry name" value="NADH DEHYDROGENASE SUBUNIT 1"/>
    <property type="match status" value="1"/>
</dbReference>
<dbReference type="RefSeq" id="YP_009092381.1">
    <property type="nucleotide sequence ID" value="NC_025289.1"/>
</dbReference>
<organism evidence="15">
    <name type="scientific">Orthogonalys pulchella</name>
    <dbReference type="NCBI Taxonomy" id="32427"/>
    <lineage>
        <taxon>Eukaryota</taxon>
        <taxon>Metazoa</taxon>
        <taxon>Ecdysozoa</taxon>
        <taxon>Arthropoda</taxon>
        <taxon>Hexapoda</taxon>
        <taxon>Insecta</taxon>
        <taxon>Pterygota</taxon>
        <taxon>Neoptera</taxon>
        <taxon>Endopterygota</taxon>
        <taxon>Hymenoptera</taxon>
        <taxon>Apocrita</taxon>
        <taxon>Trigonaloidea</taxon>
        <taxon>Trigonalidae</taxon>
        <taxon>Orthogonalys</taxon>
    </lineage>
</organism>
<keyword evidence="12" id="KW-0520">NAD</keyword>
<feature type="transmembrane region" description="Helical" evidence="14">
    <location>
        <begin position="180"/>
        <end position="199"/>
    </location>
</feature>
<evidence type="ECO:0000256" key="4">
    <source>
        <dbReference type="ARBA" id="ARBA00021009"/>
    </source>
</evidence>
<feature type="transmembrane region" description="Helical" evidence="14">
    <location>
        <begin position="77"/>
        <end position="98"/>
    </location>
</feature>
<feature type="transmembrane region" description="Helical" evidence="14">
    <location>
        <begin position="6"/>
        <end position="29"/>
    </location>
</feature>
<keyword evidence="10 13" id="KW-0496">Mitochondrion</keyword>
<keyword evidence="5" id="KW-0813">Transport</keyword>
<keyword evidence="9 13" id="KW-0830">Ubiquinone</keyword>
<feature type="transmembrane region" description="Helical" evidence="14">
    <location>
        <begin position="151"/>
        <end position="173"/>
    </location>
</feature>
<dbReference type="EC" id="7.1.1.2" evidence="13"/>
<comment type="function">
    <text evidence="1">Core subunit of the mitochondrial membrane respiratory chain NADH dehydrogenase (Complex I) that is believed to belong to the minimal assembly required for catalysis. Complex I functions in the transfer of electrons from NADH to the respiratory chain. The immediate electron acceptor for the enzyme is believed to be ubiquinone.</text>
</comment>
<dbReference type="HAMAP" id="MF_01350">
    <property type="entry name" value="NDH1_NuoH"/>
    <property type="match status" value="1"/>
</dbReference>
<feature type="transmembrane region" description="Helical" evidence="14">
    <location>
        <begin position="256"/>
        <end position="274"/>
    </location>
</feature>
<keyword evidence="8 14" id="KW-1133">Transmembrane helix</keyword>
<evidence type="ECO:0000256" key="3">
    <source>
        <dbReference type="ARBA" id="ARBA00010535"/>
    </source>
</evidence>
<accession>A0A096XMZ7</accession>
<keyword evidence="7" id="KW-0999">Mitochondrion inner membrane</keyword>
<dbReference type="EMBL" id="KJ619461">
    <property type="protein sequence ID" value="AIC37446.1"/>
    <property type="molecule type" value="Genomic_DNA"/>
</dbReference>
<evidence type="ECO:0000256" key="10">
    <source>
        <dbReference type="ARBA" id="ARBA00023128"/>
    </source>
</evidence>
<geneLocation type="mitochondrion" evidence="15"/>
<protein>
    <recommendedName>
        <fullName evidence="4 13">NADH-ubiquinone oxidoreductase chain 1</fullName>
        <ecNumber evidence="13">7.1.1.2</ecNumber>
    </recommendedName>
</protein>
<evidence type="ECO:0000256" key="9">
    <source>
        <dbReference type="ARBA" id="ARBA00023075"/>
    </source>
</evidence>
<feature type="transmembrane region" description="Helical" evidence="14">
    <location>
        <begin position="110"/>
        <end position="131"/>
    </location>
</feature>
<gene>
    <name evidence="15" type="primary">ND1</name>
</gene>
<dbReference type="GO" id="GO:0008137">
    <property type="term" value="F:NADH dehydrogenase (ubiquinone) activity"/>
    <property type="evidence" value="ECO:0007669"/>
    <property type="project" value="UniProtKB-EC"/>
</dbReference>
<dbReference type="PROSITE" id="PS00667">
    <property type="entry name" value="COMPLEX1_ND1_1"/>
    <property type="match status" value="1"/>
</dbReference>
<evidence type="ECO:0000256" key="8">
    <source>
        <dbReference type="ARBA" id="ARBA00022989"/>
    </source>
</evidence>
<name>A0A096XMZ7_9HYME</name>
<evidence type="ECO:0000256" key="1">
    <source>
        <dbReference type="ARBA" id="ARBA00003257"/>
    </source>
</evidence>
<evidence type="ECO:0000256" key="2">
    <source>
        <dbReference type="ARBA" id="ARBA00004448"/>
    </source>
</evidence>
<proteinExistence type="inferred from homology"/>
<dbReference type="GO" id="GO:0009060">
    <property type="term" value="P:aerobic respiration"/>
    <property type="evidence" value="ECO:0007669"/>
    <property type="project" value="TreeGrafter"/>
</dbReference>
<dbReference type="AlphaFoldDB" id="A0A096XMZ7"/>
<dbReference type="Pfam" id="PF00146">
    <property type="entry name" value="NADHdh"/>
    <property type="match status" value="1"/>
</dbReference>
<keyword evidence="6 12" id="KW-0812">Transmembrane</keyword>
<feature type="transmembrane region" description="Helical" evidence="14">
    <location>
        <begin position="294"/>
        <end position="315"/>
    </location>
</feature>
<dbReference type="PANTHER" id="PTHR11432:SF3">
    <property type="entry name" value="NADH-UBIQUINONE OXIDOREDUCTASE CHAIN 1"/>
    <property type="match status" value="1"/>
</dbReference>
<evidence type="ECO:0000256" key="14">
    <source>
        <dbReference type="SAM" id="Phobius"/>
    </source>
</evidence>
<dbReference type="GO" id="GO:0003954">
    <property type="term" value="F:NADH dehydrogenase activity"/>
    <property type="evidence" value="ECO:0007669"/>
    <property type="project" value="TreeGrafter"/>
</dbReference>
<comment type="similarity">
    <text evidence="3 12">Belongs to the complex I subunit 1 family.</text>
</comment>
<sequence>MYYLINFYLILSMNMLITLIMALMAMSFITFLERKMLSYIQTRKGPNKVYFMGLFQPFSDALKLISKESLILMKSNWNMFFISPMITLVLSFSLWMCYPFFNEIMSSKMMILLLFCFMSMSTYSNLISGWASNSMYSMLGCTRMIAQLISYEVSLFMIFFSILIFCESFSFINIMKSQKFMMFIWPMMILSFIFLMSIISELNRSPYDFSEGESELVSGFNTEYFSSSFTMIFMAEYSMILIMSMIYTMMFLNSNLNLIFSIKILLISIFIIWSRGLLPRFRYDLLMNMAWKNFLPMTISYLLIIINIKFLIIFLSQ</sequence>
<comment type="subcellular location">
    <subcellularLocation>
        <location evidence="2 12">Mitochondrion inner membrane</location>
        <topology evidence="2 12">Multi-pass membrane protein</topology>
    </subcellularLocation>
</comment>
<dbReference type="CTD" id="4535"/>
<reference evidence="15" key="1">
    <citation type="journal article" date="2014" name="Genome Biol. Evol.">
        <title>Evolutionary dynamics of the mitochondrial genome in the evaniomorpha (hymenoptera)?a group with an intermediate rate of gene rearrangement.</title>
        <authorList>
            <person name="Mao M."/>
            <person name="Gibson T."/>
            <person name="Dowton M."/>
        </authorList>
    </citation>
    <scope>NUCLEOTIDE SEQUENCE</scope>
</reference>